<protein>
    <submittedName>
        <fullName evidence="1">Uncharacterized protein</fullName>
    </submittedName>
</protein>
<comment type="caution">
    <text evidence="1">The sequence shown here is derived from an EMBL/GenBank/DDBJ whole genome shotgun (WGS) entry which is preliminary data.</text>
</comment>
<dbReference type="EMBL" id="JAIWYP010000005">
    <property type="protein sequence ID" value="KAH3826927.1"/>
    <property type="molecule type" value="Genomic_DNA"/>
</dbReference>
<proteinExistence type="predicted"/>
<dbReference type="Proteomes" id="UP000828390">
    <property type="component" value="Unassembled WGS sequence"/>
</dbReference>
<organism evidence="1 2">
    <name type="scientific">Dreissena polymorpha</name>
    <name type="common">Zebra mussel</name>
    <name type="synonym">Mytilus polymorpha</name>
    <dbReference type="NCBI Taxonomy" id="45954"/>
    <lineage>
        <taxon>Eukaryota</taxon>
        <taxon>Metazoa</taxon>
        <taxon>Spiralia</taxon>
        <taxon>Lophotrochozoa</taxon>
        <taxon>Mollusca</taxon>
        <taxon>Bivalvia</taxon>
        <taxon>Autobranchia</taxon>
        <taxon>Heteroconchia</taxon>
        <taxon>Euheterodonta</taxon>
        <taxon>Imparidentia</taxon>
        <taxon>Neoheterodontei</taxon>
        <taxon>Myida</taxon>
        <taxon>Dreissenoidea</taxon>
        <taxon>Dreissenidae</taxon>
        <taxon>Dreissena</taxon>
    </lineage>
</organism>
<keyword evidence="2" id="KW-1185">Reference proteome</keyword>
<evidence type="ECO:0000313" key="2">
    <source>
        <dbReference type="Proteomes" id="UP000828390"/>
    </source>
</evidence>
<dbReference type="AlphaFoldDB" id="A0A9D4K009"/>
<accession>A0A9D4K009</accession>
<name>A0A9D4K009_DREPO</name>
<sequence>MSIQRRALTKSTAGTYILKETRGTWILRCSPKELNYSEKVEFRRIKVLSEIWI</sequence>
<reference evidence="1" key="1">
    <citation type="journal article" date="2019" name="bioRxiv">
        <title>The Genome of the Zebra Mussel, Dreissena polymorpha: A Resource for Invasive Species Research.</title>
        <authorList>
            <person name="McCartney M.A."/>
            <person name="Auch B."/>
            <person name="Kono T."/>
            <person name="Mallez S."/>
            <person name="Zhang Y."/>
            <person name="Obille A."/>
            <person name="Becker A."/>
            <person name="Abrahante J.E."/>
            <person name="Garbe J."/>
            <person name="Badalamenti J.P."/>
            <person name="Herman A."/>
            <person name="Mangelson H."/>
            <person name="Liachko I."/>
            <person name="Sullivan S."/>
            <person name="Sone E.D."/>
            <person name="Koren S."/>
            <person name="Silverstein K.A.T."/>
            <person name="Beckman K.B."/>
            <person name="Gohl D.M."/>
        </authorList>
    </citation>
    <scope>NUCLEOTIDE SEQUENCE</scope>
    <source>
        <strain evidence="1">Duluth1</strain>
        <tissue evidence="1">Whole animal</tissue>
    </source>
</reference>
<gene>
    <name evidence="1" type="ORF">DPMN_128854</name>
</gene>
<evidence type="ECO:0000313" key="1">
    <source>
        <dbReference type="EMBL" id="KAH3826927.1"/>
    </source>
</evidence>
<reference evidence="1" key="2">
    <citation type="submission" date="2020-11" db="EMBL/GenBank/DDBJ databases">
        <authorList>
            <person name="McCartney M.A."/>
            <person name="Auch B."/>
            <person name="Kono T."/>
            <person name="Mallez S."/>
            <person name="Becker A."/>
            <person name="Gohl D.M."/>
            <person name="Silverstein K.A.T."/>
            <person name="Koren S."/>
            <person name="Bechman K.B."/>
            <person name="Herman A."/>
            <person name="Abrahante J.E."/>
            <person name="Garbe J."/>
        </authorList>
    </citation>
    <scope>NUCLEOTIDE SEQUENCE</scope>
    <source>
        <strain evidence="1">Duluth1</strain>
        <tissue evidence="1">Whole animal</tissue>
    </source>
</reference>